<evidence type="ECO:0000256" key="1">
    <source>
        <dbReference type="SAM" id="MobiDB-lite"/>
    </source>
</evidence>
<dbReference type="EMBL" id="JARJCN010000043">
    <property type="protein sequence ID" value="KAJ7082927.1"/>
    <property type="molecule type" value="Genomic_DNA"/>
</dbReference>
<evidence type="ECO:0000313" key="2">
    <source>
        <dbReference type="EMBL" id="KAJ7082927.1"/>
    </source>
</evidence>
<comment type="caution">
    <text evidence="2">The sequence shown here is derived from an EMBL/GenBank/DDBJ whole genome shotgun (WGS) entry which is preliminary data.</text>
</comment>
<organism evidence="2 3">
    <name type="scientific">Mycena belliarum</name>
    <dbReference type="NCBI Taxonomy" id="1033014"/>
    <lineage>
        <taxon>Eukaryota</taxon>
        <taxon>Fungi</taxon>
        <taxon>Dikarya</taxon>
        <taxon>Basidiomycota</taxon>
        <taxon>Agaricomycotina</taxon>
        <taxon>Agaricomycetes</taxon>
        <taxon>Agaricomycetidae</taxon>
        <taxon>Agaricales</taxon>
        <taxon>Marasmiineae</taxon>
        <taxon>Mycenaceae</taxon>
        <taxon>Mycena</taxon>
    </lineage>
</organism>
<gene>
    <name evidence="2" type="ORF">B0H15DRAFT_952307</name>
</gene>
<accession>A0AAD6U1S6</accession>
<protein>
    <submittedName>
        <fullName evidence="2">Uncharacterized protein</fullName>
    </submittedName>
</protein>
<feature type="compositionally biased region" description="Low complexity" evidence="1">
    <location>
        <begin position="1"/>
        <end position="14"/>
    </location>
</feature>
<name>A0AAD6U1S6_9AGAR</name>
<keyword evidence="3" id="KW-1185">Reference proteome</keyword>
<dbReference type="Proteomes" id="UP001222325">
    <property type="component" value="Unassembled WGS sequence"/>
</dbReference>
<evidence type="ECO:0000313" key="3">
    <source>
        <dbReference type="Proteomes" id="UP001222325"/>
    </source>
</evidence>
<reference evidence="2" key="1">
    <citation type="submission" date="2023-03" db="EMBL/GenBank/DDBJ databases">
        <title>Massive genome expansion in bonnet fungi (Mycena s.s.) driven by repeated elements and novel gene families across ecological guilds.</title>
        <authorList>
            <consortium name="Lawrence Berkeley National Laboratory"/>
            <person name="Harder C.B."/>
            <person name="Miyauchi S."/>
            <person name="Viragh M."/>
            <person name="Kuo A."/>
            <person name="Thoen E."/>
            <person name="Andreopoulos B."/>
            <person name="Lu D."/>
            <person name="Skrede I."/>
            <person name="Drula E."/>
            <person name="Henrissat B."/>
            <person name="Morin E."/>
            <person name="Kohler A."/>
            <person name="Barry K."/>
            <person name="LaButti K."/>
            <person name="Morin E."/>
            <person name="Salamov A."/>
            <person name="Lipzen A."/>
            <person name="Mereny Z."/>
            <person name="Hegedus B."/>
            <person name="Baldrian P."/>
            <person name="Stursova M."/>
            <person name="Weitz H."/>
            <person name="Taylor A."/>
            <person name="Grigoriev I.V."/>
            <person name="Nagy L.G."/>
            <person name="Martin F."/>
            <person name="Kauserud H."/>
        </authorList>
    </citation>
    <scope>NUCLEOTIDE SEQUENCE</scope>
    <source>
        <strain evidence="2">CBHHK173m</strain>
    </source>
</reference>
<feature type="region of interest" description="Disordered" evidence="1">
    <location>
        <begin position="1"/>
        <end position="37"/>
    </location>
</feature>
<proteinExistence type="predicted"/>
<sequence length="403" mass="42282">MRGTGRATAASSARTARRECATAPARAARGARDTAGPVPATRFVEGMGGACGVRLRREPPPQAVRAQHAANAQLSLRETRLVKGMGGAADGFTACGYASLLRAATASSARTARCMRSARRGSSPAREVRSGVLTGVRRAASALAVPHGRAHACAAGARAGGQAGRKSPPQIARARHVANAQLSLHALHAERATRLVEGPGGTLRRAAVAQAVSRAPLVLAPAGPSASSTTRDLFGIIEGLQSELFPSLIIVELTRDRLALAFLVQLSANPGVRATVVWICKVQSTADEKEKEGGLSARHAGTTHLIHHDRPRHRVRRAQHADAAPHTPGVAAALSRVMFAKQAAAAPLHRIVELVELESAKLAAGKNLMVLLGRSRRMAVEPHNISGLRGTQRRRISWLSSLT</sequence>
<feature type="compositionally biased region" description="Low complexity" evidence="1">
    <location>
        <begin position="21"/>
        <end position="36"/>
    </location>
</feature>
<dbReference type="AlphaFoldDB" id="A0AAD6U1S6"/>